<feature type="chain" id="PRO_5043844811" evidence="1">
    <location>
        <begin position="20"/>
        <end position="171"/>
    </location>
</feature>
<gene>
    <name evidence="2" type="ORF">WJX72_003531</name>
</gene>
<sequence length="171" mass="17733">MNARVLIPLLALMAGQAMAQAPVLYVYTGPRDFALIEQSSPALTVVVNPNNTTDALLPGEPGVGAYFAYSAGLYLPAGPNITDNKVNTTGQLVGKSTGVCNYVAPNGEQQCLITLQFNGAYFPNGNATDGTPAGTFAITGCTGPCFGLTGTDGQRAISDTIFGHSIHLQDY</sequence>
<evidence type="ECO:0000256" key="1">
    <source>
        <dbReference type="SAM" id="SignalP"/>
    </source>
</evidence>
<comment type="caution">
    <text evidence="2">The sequence shown here is derived from an EMBL/GenBank/DDBJ whole genome shotgun (WGS) entry which is preliminary data.</text>
</comment>
<dbReference type="Proteomes" id="UP001489004">
    <property type="component" value="Unassembled WGS sequence"/>
</dbReference>
<evidence type="ECO:0000313" key="3">
    <source>
        <dbReference type="Proteomes" id="UP001489004"/>
    </source>
</evidence>
<feature type="signal peptide" evidence="1">
    <location>
        <begin position="1"/>
        <end position="19"/>
    </location>
</feature>
<organism evidence="2 3">
    <name type="scientific">[Myrmecia] bisecta</name>
    <dbReference type="NCBI Taxonomy" id="41462"/>
    <lineage>
        <taxon>Eukaryota</taxon>
        <taxon>Viridiplantae</taxon>
        <taxon>Chlorophyta</taxon>
        <taxon>core chlorophytes</taxon>
        <taxon>Trebouxiophyceae</taxon>
        <taxon>Trebouxiales</taxon>
        <taxon>Trebouxiaceae</taxon>
        <taxon>Myrmecia</taxon>
    </lineage>
</organism>
<keyword evidence="1" id="KW-0732">Signal</keyword>
<accession>A0AAW1Q5D6</accession>
<dbReference type="AlphaFoldDB" id="A0AAW1Q5D6"/>
<protein>
    <submittedName>
        <fullName evidence="2">Uncharacterized protein</fullName>
    </submittedName>
</protein>
<evidence type="ECO:0000313" key="2">
    <source>
        <dbReference type="EMBL" id="KAK9815429.1"/>
    </source>
</evidence>
<reference evidence="2 3" key="1">
    <citation type="journal article" date="2024" name="Nat. Commun.">
        <title>Phylogenomics reveals the evolutionary origins of lichenization in chlorophyte algae.</title>
        <authorList>
            <person name="Puginier C."/>
            <person name="Libourel C."/>
            <person name="Otte J."/>
            <person name="Skaloud P."/>
            <person name="Haon M."/>
            <person name="Grisel S."/>
            <person name="Petersen M."/>
            <person name="Berrin J.G."/>
            <person name="Delaux P.M."/>
            <person name="Dal Grande F."/>
            <person name="Keller J."/>
        </authorList>
    </citation>
    <scope>NUCLEOTIDE SEQUENCE [LARGE SCALE GENOMIC DNA]</scope>
    <source>
        <strain evidence="2 3">SAG 2043</strain>
    </source>
</reference>
<name>A0AAW1Q5D6_9CHLO</name>
<dbReference type="EMBL" id="JALJOR010000006">
    <property type="protein sequence ID" value="KAK9815429.1"/>
    <property type="molecule type" value="Genomic_DNA"/>
</dbReference>
<proteinExistence type="predicted"/>
<keyword evidence="3" id="KW-1185">Reference proteome</keyword>